<dbReference type="GO" id="GO:0008168">
    <property type="term" value="F:methyltransferase activity"/>
    <property type="evidence" value="ECO:0007669"/>
    <property type="project" value="UniProtKB-KW"/>
</dbReference>
<dbReference type="Gene3D" id="3.40.50.150">
    <property type="entry name" value="Vaccinia Virus protein VP39"/>
    <property type="match status" value="1"/>
</dbReference>
<name>A0A1J4NTV0_9ACTN</name>
<dbReference type="Pfam" id="PF13489">
    <property type="entry name" value="Methyltransf_23"/>
    <property type="match status" value="1"/>
</dbReference>
<proteinExistence type="predicted"/>
<dbReference type="InterPro" id="IPR029063">
    <property type="entry name" value="SAM-dependent_MTases_sf"/>
</dbReference>
<comment type="caution">
    <text evidence="1">The sequence shown here is derived from an EMBL/GenBank/DDBJ whole genome shotgun (WGS) entry which is preliminary data.</text>
</comment>
<accession>A0A1J4NTV0</accession>
<reference evidence="1" key="1">
    <citation type="submission" date="2016-10" db="EMBL/GenBank/DDBJ databases">
        <title>Genome sequence of Streptomyces mangrovisoli MUSC 149.</title>
        <authorList>
            <person name="Lee L.-H."/>
            <person name="Ser H.-L."/>
        </authorList>
    </citation>
    <scope>NUCLEOTIDE SEQUENCE [LARGE SCALE GENOMIC DNA]</scope>
    <source>
        <strain evidence="1">MUSC 149</strain>
    </source>
</reference>
<evidence type="ECO:0000313" key="2">
    <source>
        <dbReference type="Proteomes" id="UP000034196"/>
    </source>
</evidence>
<dbReference type="Proteomes" id="UP000034196">
    <property type="component" value="Unassembled WGS sequence"/>
</dbReference>
<dbReference type="EMBL" id="LAVA02000067">
    <property type="protein sequence ID" value="OIJ64972.1"/>
    <property type="molecule type" value="Genomic_DNA"/>
</dbReference>
<dbReference type="CDD" id="cd02440">
    <property type="entry name" value="AdoMet_MTases"/>
    <property type="match status" value="1"/>
</dbReference>
<dbReference type="GO" id="GO:0032259">
    <property type="term" value="P:methylation"/>
    <property type="evidence" value="ECO:0007669"/>
    <property type="project" value="UniProtKB-KW"/>
</dbReference>
<dbReference type="STRING" id="1428628.WN71_026175"/>
<dbReference type="RefSeq" id="WP_046592045.1">
    <property type="nucleotide sequence ID" value="NZ_LAVA02000067.1"/>
</dbReference>
<keyword evidence="1" id="KW-0808">Transferase</keyword>
<dbReference type="GO" id="GO:0017000">
    <property type="term" value="P:antibiotic biosynthetic process"/>
    <property type="evidence" value="ECO:0007669"/>
    <property type="project" value="UniProtKB-ARBA"/>
</dbReference>
<protein>
    <submittedName>
        <fullName evidence="1">SAM-dependent methyltransferase</fullName>
    </submittedName>
</protein>
<evidence type="ECO:0000313" key="1">
    <source>
        <dbReference type="EMBL" id="OIJ64972.1"/>
    </source>
</evidence>
<dbReference type="AlphaFoldDB" id="A0A1J4NTV0"/>
<keyword evidence="1" id="KW-0489">Methyltransferase</keyword>
<gene>
    <name evidence="1" type="ORF">WN71_026175</name>
</gene>
<organism evidence="1 2">
    <name type="scientific">Streptomyces mangrovisoli</name>
    <dbReference type="NCBI Taxonomy" id="1428628"/>
    <lineage>
        <taxon>Bacteria</taxon>
        <taxon>Bacillati</taxon>
        <taxon>Actinomycetota</taxon>
        <taxon>Actinomycetes</taxon>
        <taxon>Kitasatosporales</taxon>
        <taxon>Streptomycetaceae</taxon>
        <taxon>Streptomyces</taxon>
    </lineage>
</organism>
<dbReference type="PANTHER" id="PTHR43861">
    <property type="entry name" value="TRANS-ACONITATE 2-METHYLTRANSFERASE-RELATED"/>
    <property type="match status" value="1"/>
</dbReference>
<sequence>MAGVQPYYAHNAAALGQRYGSVAFEDVHGAVLDLLPPAPAKVLDVGAGTGRDAAALAARGYEVAAVEPVTELRQVAQRLHPDANIRWVQDALPDLSRPEGPFDLVLLSAVWMHLPPATRLRAMERLAALLAESGLLVVSLRRGEPPVDRVMFDVPAEEVVRDGERAGLHRVRVTEEGTDRLGRAEVWWQTAVLRKESR</sequence>
<dbReference type="SUPFAM" id="SSF53335">
    <property type="entry name" value="S-adenosyl-L-methionine-dependent methyltransferases"/>
    <property type="match status" value="1"/>
</dbReference>
<keyword evidence="2" id="KW-1185">Reference proteome</keyword>